<dbReference type="InterPro" id="IPR020056">
    <property type="entry name" value="Rbsml_bL25/Gln-tRNA_synth_N"/>
</dbReference>
<accession>A0A4R7K4L3</accession>
<dbReference type="GO" id="GO:0008097">
    <property type="term" value="F:5S rRNA binding"/>
    <property type="evidence" value="ECO:0007669"/>
    <property type="project" value="InterPro"/>
</dbReference>
<comment type="similarity">
    <text evidence="5">Belongs to the bacterial ribosomal protein bL25 family. CTC subfamily.</text>
</comment>
<keyword evidence="3 5" id="KW-0689">Ribosomal protein</keyword>
<dbReference type="InterPro" id="IPR020057">
    <property type="entry name" value="Ribosomal_bL25_b-dom"/>
</dbReference>
<comment type="function">
    <text evidence="5">This is one of the proteins that binds to the 5S RNA in the ribosome where it forms part of the central protuberance.</text>
</comment>
<feature type="domain" description="Large ribosomal subunit protein bL25 L25" evidence="6">
    <location>
        <begin position="5"/>
        <end position="91"/>
    </location>
</feature>
<dbReference type="EMBL" id="SOAZ01000036">
    <property type="protein sequence ID" value="TDT46096.1"/>
    <property type="molecule type" value="Genomic_DNA"/>
</dbReference>
<name>A0A4R7K4L3_9CLOT</name>
<protein>
    <recommendedName>
        <fullName evidence="5">Large ribosomal subunit protein bL25</fullName>
    </recommendedName>
    <alternativeName>
        <fullName evidence="5">General stress protein CTC</fullName>
    </alternativeName>
</protein>
<evidence type="ECO:0000256" key="1">
    <source>
        <dbReference type="ARBA" id="ARBA00022730"/>
    </source>
</evidence>
<evidence type="ECO:0000313" key="9">
    <source>
        <dbReference type="Proteomes" id="UP000295325"/>
    </source>
</evidence>
<evidence type="ECO:0000256" key="4">
    <source>
        <dbReference type="ARBA" id="ARBA00023274"/>
    </source>
</evidence>
<dbReference type="InterPro" id="IPR011035">
    <property type="entry name" value="Ribosomal_bL25/Gln-tRNA_synth"/>
</dbReference>
<dbReference type="InterPro" id="IPR020930">
    <property type="entry name" value="Ribosomal_uL5_bac-type"/>
</dbReference>
<dbReference type="InterPro" id="IPR029751">
    <property type="entry name" value="Ribosomal_L25_dom"/>
</dbReference>
<dbReference type="RefSeq" id="WP_166636496.1">
    <property type="nucleotide sequence ID" value="NZ_SOAZ01000036.1"/>
</dbReference>
<dbReference type="InterPro" id="IPR001021">
    <property type="entry name" value="Ribosomal_bL25_long"/>
</dbReference>
<evidence type="ECO:0000256" key="2">
    <source>
        <dbReference type="ARBA" id="ARBA00022884"/>
    </source>
</evidence>
<evidence type="ECO:0000256" key="3">
    <source>
        <dbReference type="ARBA" id="ARBA00022980"/>
    </source>
</evidence>
<comment type="subunit">
    <text evidence="5">Part of the 50S ribosomal subunit; part of the 5S rRNA/L5/L18/L25 subcomplex. Contacts the 5S rRNA. Binds to the 5S rRNA independently of L5 and L18.</text>
</comment>
<evidence type="ECO:0000259" key="6">
    <source>
        <dbReference type="Pfam" id="PF01386"/>
    </source>
</evidence>
<dbReference type="PANTHER" id="PTHR33284:SF1">
    <property type="entry name" value="RIBOSOMAL PROTEIN L25_GLN-TRNA SYNTHETASE, ANTI-CODON-BINDING DOMAIN-CONTAINING PROTEIN"/>
    <property type="match status" value="1"/>
</dbReference>
<dbReference type="NCBIfam" id="TIGR00731">
    <property type="entry name" value="bL25_bact_ctc"/>
    <property type="match status" value="1"/>
</dbReference>
<dbReference type="GO" id="GO:0003735">
    <property type="term" value="F:structural constituent of ribosome"/>
    <property type="evidence" value="ECO:0007669"/>
    <property type="project" value="InterPro"/>
</dbReference>
<sequence>MANSLSANIRTHISKGENHRLRSSGRIPGVIYGLKNPNFNVEFAQMELLGVLNSEGEHAILDVNVNGHREKAMIKEVQRHPVTRKIMHIDLQRIDEGGKIHAKVPLRIVGEESIRGRGAIAQLQLDQVEVECAPDKLPRYITADISNLPTGGRITLGDLEIAEEIAIGGDPNTVVASITYIKDMQREQEDPNEAMAVHAEQTK</sequence>
<dbReference type="Pfam" id="PF01386">
    <property type="entry name" value="Ribosomal_L25p"/>
    <property type="match status" value="1"/>
</dbReference>
<dbReference type="Pfam" id="PF14693">
    <property type="entry name" value="Ribosomal_TL5_C"/>
    <property type="match status" value="1"/>
</dbReference>
<dbReference type="GO" id="GO:0022625">
    <property type="term" value="C:cytosolic large ribosomal subunit"/>
    <property type="evidence" value="ECO:0007669"/>
    <property type="project" value="TreeGrafter"/>
</dbReference>
<reference evidence="8 9" key="1">
    <citation type="submission" date="2019-03" db="EMBL/GenBank/DDBJ databases">
        <title>Genomic Encyclopedia of Type Strains, Phase IV (KMG-IV): sequencing the most valuable type-strain genomes for metagenomic binning, comparative biology and taxonomic classification.</title>
        <authorList>
            <person name="Goeker M."/>
        </authorList>
    </citation>
    <scope>NUCLEOTIDE SEQUENCE [LARGE SCALE GENOMIC DNA]</scope>
    <source>
        <strain evidence="8 9">DSM 24455</strain>
    </source>
</reference>
<evidence type="ECO:0000259" key="7">
    <source>
        <dbReference type="Pfam" id="PF14693"/>
    </source>
</evidence>
<dbReference type="Gene3D" id="2.40.240.10">
    <property type="entry name" value="Ribosomal Protein L25, Chain P"/>
    <property type="match status" value="1"/>
</dbReference>
<keyword evidence="2 5" id="KW-0694">RNA-binding</keyword>
<keyword evidence="4 5" id="KW-0687">Ribonucleoprotein</keyword>
<dbReference type="PANTHER" id="PTHR33284">
    <property type="entry name" value="RIBOSOMAL PROTEIN L25/GLN-TRNA SYNTHETASE, ANTI-CODON-BINDING DOMAIN-CONTAINING PROTEIN"/>
    <property type="match status" value="1"/>
</dbReference>
<dbReference type="AlphaFoldDB" id="A0A4R7K4L3"/>
<proteinExistence type="inferred from homology"/>
<organism evidence="8 9">
    <name type="scientific">Fonticella tunisiensis</name>
    <dbReference type="NCBI Taxonomy" id="1096341"/>
    <lineage>
        <taxon>Bacteria</taxon>
        <taxon>Bacillati</taxon>
        <taxon>Bacillota</taxon>
        <taxon>Clostridia</taxon>
        <taxon>Eubacteriales</taxon>
        <taxon>Clostridiaceae</taxon>
        <taxon>Fonticella</taxon>
    </lineage>
</organism>
<evidence type="ECO:0000313" key="8">
    <source>
        <dbReference type="EMBL" id="TDT46096.1"/>
    </source>
</evidence>
<evidence type="ECO:0000256" key="5">
    <source>
        <dbReference type="HAMAP-Rule" id="MF_01334"/>
    </source>
</evidence>
<dbReference type="InterPro" id="IPR037121">
    <property type="entry name" value="Ribosomal_bL25_C"/>
</dbReference>
<gene>
    <name evidence="5" type="primary">rplY</name>
    <name evidence="5" type="synonym">ctc</name>
    <name evidence="8" type="ORF">EDD71_13621</name>
</gene>
<keyword evidence="9" id="KW-1185">Reference proteome</keyword>
<comment type="caution">
    <text evidence="8">The sequence shown here is derived from an EMBL/GenBank/DDBJ whole genome shotgun (WGS) entry which is preliminary data.</text>
</comment>
<dbReference type="CDD" id="cd00495">
    <property type="entry name" value="Ribosomal_L25_TL5_CTC"/>
    <property type="match status" value="1"/>
</dbReference>
<dbReference type="GO" id="GO:0006412">
    <property type="term" value="P:translation"/>
    <property type="evidence" value="ECO:0007669"/>
    <property type="project" value="UniProtKB-UniRule"/>
</dbReference>
<dbReference type="SUPFAM" id="SSF50715">
    <property type="entry name" value="Ribosomal protein L25-like"/>
    <property type="match status" value="1"/>
</dbReference>
<dbReference type="Gene3D" id="2.170.120.20">
    <property type="entry name" value="Ribosomal protein L25, beta domain"/>
    <property type="match status" value="1"/>
</dbReference>
<dbReference type="HAMAP" id="MF_01334">
    <property type="entry name" value="Ribosomal_bL25_CTC"/>
    <property type="match status" value="1"/>
</dbReference>
<dbReference type="Proteomes" id="UP000295325">
    <property type="component" value="Unassembled WGS sequence"/>
</dbReference>
<feature type="domain" description="Large ribosomal subunit protein bL25 beta" evidence="7">
    <location>
        <begin position="99"/>
        <end position="179"/>
    </location>
</feature>
<keyword evidence="1 5" id="KW-0699">rRNA-binding</keyword>